<dbReference type="EMBL" id="JARVKF010000013">
    <property type="protein sequence ID" value="KAK9425623.1"/>
    <property type="molecule type" value="Genomic_DNA"/>
</dbReference>
<dbReference type="PROSITE" id="PS51349">
    <property type="entry name" value="FMN_HYDROXY_ACID_DH_2"/>
    <property type="match status" value="1"/>
</dbReference>
<dbReference type="PIRSF" id="PIRSF000138">
    <property type="entry name" value="Al-hdrx_acd_dh"/>
    <property type="match status" value="1"/>
</dbReference>
<dbReference type="SUPFAM" id="SSF51395">
    <property type="entry name" value="FMN-linked oxidoreductases"/>
    <property type="match status" value="1"/>
</dbReference>
<evidence type="ECO:0000256" key="1">
    <source>
        <dbReference type="ARBA" id="ARBA00001917"/>
    </source>
</evidence>
<evidence type="ECO:0000313" key="5">
    <source>
        <dbReference type="EMBL" id="KAK9425623.1"/>
    </source>
</evidence>
<comment type="cofactor">
    <cofactor evidence="1">
        <name>FMN</name>
        <dbReference type="ChEBI" id="CHEBI:58210"/>
    </cofactor>
</comment>
<proteinExistence type="inferred from homology"/>
<reference evidence="5 6" key="1">
    <citation type="journal article" date="2024" name="J. Plant Pathol.">
        <title>Sequence and assembly of the genome of Seiridium unicorne, isolate CBS 538.82, causal agent of cypress canker disease.</title>
        <authorList>
            <person name="Scali E."/>
            <person name="Rocca G.D."/>
            <person name="Danti R."/>
            <person name="Garbelotto M."/>
            <person name="Barberini S."/>
            <person name="Baroncelli R."/>
            <person name="Emiliani G."/>
        </authorList>
    </citation>
    <scope>NUCLEOTIDE SEQUENCE [LARGE SCALE GENOMIC DNA]</scope>
    <source>
        <strain evidence="5 6">BM-138-508</strain>
    </source>
</reference>
<dbReference type="InterPro" id="IPR012133">
    <property type="entry name" value="Alpha-hydoxy_acid_DH_FMN"/>
</dbReference>
<evidence type="ECO:0000259" key="4">
    <source>
        <dbReference type="PROSITE" id="PS51349"/>
    </source>
</evidence>
<dbReference type="PANTHER" id="PTHR10578:SF140">
    <property type="entry name" value="FMN HYDROXY ACID DEHYDROGENASE DOMAIN-CONTAINING PROTEIN"/>
    <property type="match status" value="1"/>
</dbReference>
<comment type="similarity">
    <text evidence="3">Belongs to the FMN-dependent alpha-hydroxy acid dehydrogenase family.</text>
</comment>
<dbReference type="Gene3D" id="3.20.20.70">
    <property type="entry name" value="Aldolase class I"/>
    <property type="match status" value="2"/>
</dbReference>
<keyword evidence="2" id="KW-0560">Oxidoreductase</keyword>
<dbReference type="InterPro" id="IPR013785">
    <property type="entry name" value="Aldolase_TIM"/>
</dbReference>
<name>A0ABR2VG68_9PEZI</name>
<evidence type="ECO:0000256" key="3">
    <source>
        <dbReference type="ARBA" id="ARBA00024042"/>
    </source>
</evidence>
<sequence length="420" mass="46198">MRSLPYISLITAAFAAEPWLNEPDTGLEDYLYSTNYTTGSLPLLQDIRGIPDFDWAAEQYLGVQQYSFYRTAAAGEWSYRNNLDVWSKVKFRTRMLNDVSKVNETLPTTFLGYNFSAPIFIAPAARAAYGNERAELNFVDAAANENILYTAALYASKTIEEIGAQKQTHNETLNGPQVTFQQIYSNVNLSVTWDAIARAEAFGAKAIVWTIDAPATSTRHRAARYDTTNANAVTSALTWDLYDQIRNRTSLPVIPKGISTFEDALIAVEKGAPAIYISNHGGRQLDHSPSPLEIAYEIYRNAPQVFEQVEVMADSGVRYGTDVIKLLALGVKMVGLGRSLVATAFLGNIPFINSSGIAYISPSFMYSNCYGLDGVTKLIQILKTEIAADAAQAGVADLRNVSRSLLNTRTLDETVFLLDG</sequence>
<evidence type="ECO:0000313" key="6">
    <source>
        <dbReference type="Proteomes" id="UP001408356"/>
    </source>
</evidence>
<evidence type="ECO:0000256" key="2">
    <source>
        <dbReference type="ARBA" id="ARBA00023002"/>
    </source>
</evidence>
<gene>
    <name evidence="5" type="ORF">SUNI508_02984</name>
</gene>
<accession>A0ABR2VG68</accession>
<dbReference type="InterPro" id="IPR008259">
    <property type="entry name" value="FMN_hydac_DH_AS"/>
</dbReference>
<comment type="caution">
    <text evidence="5">The sequence shown here is derived from an EMBL/GenBank/DDBJ whole genome shotgun (WGS) entry which is preliminary data.</text>
</comment>
<dbReference type="InterPro" id="IPR000262">
    <property type="entry name" value="FMN-dep_DH"/>
</dbReference>
<dbReference type="Proteomes" id="UP001408356">
    <property type="component" value="Unassembled WGS sequence"/>
</dbReference>
<dbReference type="PROSITE" id="PS00557">
    <property type="entry name" value="FMN_HYDROXY_ACID_DH_1"/>
    <property type="match status" value="1"/>
</dbReference>
<dbReference type="InterPro" id="IPR037396">
    <property type="entry name" value="FMN_HAD"/>
</dbReference>
<dbReference type="Pfam" id="PF01070">
    <property type="entry name" value="FMN_dh"/>
    <property type="match status" value="2"/>
</dbReference>
<dbReference type="PANTHER" id="PTHR10578">
    <property type="entry name" value="S -2-HYDROXY-ACID OXIDASE-RELATED"/>
    <property type="match status" value="1"/>
</dbReference>
<protein>
    <submittedName>
        <fullName evidence="5">FMN hydroxy acid dehydrogenase domain-containing protein</fullName>
    </submittedName>
</protein>
<organism evidence="5 6">
    <name type="scientific">Seiridium unicorne</name>
    <dbReference type="NCBI Taxonomy" id="138068"/>
    <lineage>
        <taxon>Eukaryota</taxon>
        <taxon>Fungi</taxon>
        <taxon>Dikarya</taxon>
        <taxon>Ascomycota</taxon>
        <taxon>Pezizomycotina</taxon>
        <taxon>Sordariomycetes</taxon>
        <taxon>Xylariomycetidae</taxon>
        <taxon>Amphisphaeriales</taxon>
        <taxon>Sporocadaceae</taxon>
        <taxon>Seiridium</taxon>
    </lineage>
</organism>
<feature type="domain" description="FMN hydroxy acid dehydrogenase" evidence="4">
    <location>
        <begin position="42"/>
        <end position="411"/>
    </location>
</feature>
<keyword evidence="6" id="KW-1185">Reference proteome</keyword>